<dbReference type="FunFam" id="1.10.287.130:FF:000003">
    <property type="entry name" value="Histidine kinase"/>
    <property type="match status" value="1"/>
</dbReference>
<evidence type="ECO:0000256" key="2">
    <source>
        <dbReference type="ARBA" id="ARBA00004651"/>
    </source>
</evidence>
<feature type="domain" description="Histidine kinase" evidence="17">
    <location>
        <begin position="222"/>
        <end position="444"/>
    </location>
</feature>
<evidence type="ECO:0000313" key="19">
    <source>
        <dbReference type="EMBL" id="SDJ95000.1"/>
    </source>
</evidence>
<feature type="coiled-coil region" evidence="15">
    <location>
        <begin position="39"/>
        <end position="73"/>
    </location>
</feature>
<dbReference type="EMBL" id="FNFV01000001">
    <property type="protein sequence ID" value="SDJ95000.1"/>
    <property type="molecule type" value="Genomic_DNA"/>
</dbReference>
<dbReference type="InterPro" id="IPR036097">
    <property type="entry name" value="HisK_dim/P_sf"/>
</dbReference>
<dbReference type="InterPro" id="IPR003661">
    <property type="entry name" value="HisK_dim/P_dom"/>
</dbReference>
<keyword evidence="9" id="KW-0418">Kinase</keyword>
<evidence type="ECO:0000256" key="1">
    <source>
        <dbReference type="ARBA" id="ARBA00000085"/>
    </source>
</evidence>
<dbReference type="AlphaFoldDB" id="A0A1G8XYZ8"/>
<dbReference type="GO" id="GO:0000155">
    <property type="term" value="F:phosphorelay sensor kinase activity"/>
    <property type="evidence" value="ECO:0007669"/>
    <property type="project" value="InterPro"/>
</dbReference>
<dbReference type="InterPro" id="IPR003594">
    <property type="entry name" value="HATPase_dom"/>
</dbReference>
<dbReference type="Gene3D" id="1.10.287.130">
    <property type="match status" value="1"/>
</dbReference>
<accession>A0A1G8XYZ8</accession>
<keyword evidence="12" id="KW-0902">Two-component regulatory system</keyword>
<keyword evidence="10" id="KW-0067">ATP-binding</keyword>
<dbReference type="SUPFAM" id="SSF47384">
    <property type="entry name" value="Homodimeric domain of signal transducing histidine kinase"/>
    <property type="match status" value="1"/>
</dbReference>
<reference evidence="20" key="1">
    <citation type="submission" date="2016-10" db="EMBL/GenBank/DDBJ databases">
        <authorList>
            <person name="Varghese N."/>
            <person name="Submissions S."/>
        </authorList>
    </citation>
    <scope>NUCLEOTIDE SEQUENCE [LARGE SCALE GENOMIC DNA]</scope>
    <source>
        <strain evidence="20">CGMCC 1.10789</strain>
    </source>
</reference>
<feature type="domain" description="Response regulatory" evidence="18">
    <location>
        <begin position="602"/>
        <end position="721"/>
    </location>
</feature>
<evidence type="ECO:0000313" key="20">
    <source>
        <dbReference type="Proteomes" id="UP000199328"/>
    </source>
</evidence>
<dbReference type="GO" id="GO:0005886">
    <property type="term" value="C:plasma membrane"/>
    <property type="evidence" value="ECO:0007669"/>
    <property type="project" value="UniProtKB-SubCell"/>
</dbReference>
<dbReference type="Pfam" id="PF12860">
    <property type="entry name" value="PAS_7"/>
    <property type="match status" value="1"/>
</dbReference>
<evidence type="ECO:0000256" key="4">
    <source>
        <dbReference type="ARBA" id="ARBA00022475"/>
    </source>
</evidence>
<comment type="subcellular location">
    <subcellularLocation>
        <location evidence="2">Cell membrane</location>
        <topology evidence="2">Multi-pass membrane protein</topology>
    </subcellularLocation>
</comment>
<feature type="compositionally biased region" description="Pro residues" evidence="16">
    <location>
        <begin position="724"/>
        <end position="756"/>
    </location>
</feature>
<dbReference type="Gene3D" id="3.30.565.10">
    <property type="entry name" value="Histidine kinase-like ATPase, C-terminal domain"/>
    <property type="match status" value="1"/>
</dbReference>
<evidence type="ECO:0000256" key="7">
    <source>
        <dbReference type="ARBA" id="ARBA00022692"/>
    </source>
</evidence>
<dbReference type="CDD" id="cd17546">
    <property type="entry name" value="REC_hyHK_CKI1_RcsC-like"/>
    <property type="match status" value="1"/>
</dbReference>
<gene>
    <name evidence="19" type="ORF">SAMN05216257_10193</name>
</gene>
<evidence type="ECO:0000256" key="8">
    <source>
        <dbReference type="ARBA" id="ARBA00022741"/>
    </source>
</evidence>
<keyword evidence="7" id="KW-0812">Transmembrane</keyword>
<keyword evidence="5 14" id="KW-0597">Phosphoprotein</keyword>
<dbReference type="SMART" id="SM00448">
    <property type="entry name" value="REC"/>
    <property type="match status" value="1"/>
</dbReference>
<evidence type="ECO:0000256" key="9">
    <source>
        <dbReference type="ARBA" id="ARBA00022777"/>
    </source>
</evidence>
<dbReference type="Pfam" id="PF00072">
    <property type="entry name" value="Response_reg"/>
    <property type="match status" value="1"/>
</dbReference>
<dbReference type="PRINTS" id="PR00344">
    <property type="entry name" value="BCTRLSENSOR"/>
</dbReference>
<dbReference type="PROSITE" id="PS50109">
    <property type="entry name" value="HIS_KIN"/>
    <property type="match status" value="1"/>
</dbReference>
<dbReference type="CDD" id="cd16922">
    <property type="entry name" value="HATPase_EvgS-ArcB-TorS-like"/>
    <property type="match status" value="1"/>
</dbReference>
<dbReference type="CDD" id="cd00082">
    <property type="entry name" value="HisKA"/>
    <property type="match status" value="1"/>
</dbReference>
<evidence type="ECO:0000256" key="12">
    <source>
        <dbReference type="ARBA" id="ARBA00023012"/>
    </source>
</evidence>
<dbReference type="SMART" id="SM00388">
    <property type="entry name" value="HisKA"/>
    <property type="match status" value="1"/>
</dbReference>
<dbReference type="PANTHER" id="PTHR45339">
    <property type="entry name" value="HYBRID SIGNAL TRANSDUCTION HISTIDINE KINASE J"/>
    <property type="match status" value="1"/>
</dbReference>
<dbReference type="EC" id="2.7.13.3" evidence="3"/>
<evidence type="ECO:0000256" key="11">
    <source>
        <dbReference type="ARBA" id="ARBA00022989"/>
    </source>
</evidence>
<dbReference type="SMART" id="SM00387">
    <property type="entry name" value="HATPase_c"/>
    <property type="match status" value="1"/>
</dbReference>
<dbReference type="InterPro" id="IPR036890">
    <property type="entry name" value="HATPase_C_sf"/>
</dbReference>
<evidence type="ECO:0000256" key="10">
    <source>
        <dbReference type="ARBA" id="ARBA00022840"/>
    </source>
</evidence>
<dbReference type="PANTHER" id="PTHR45339:SF1">
    <property type="entry name" value="HYBRID SIGNAL TRANSDUCTION HISTIDINE KINASE J"/>
    <property type="match status" value="1"/>
</dbReference>
<dbReference type="InterPro" id="IPR004358">
    <property type="entry name" value="Sig_transdc_His_kin-like_C"/>
</dbReference>
<dbReference type="RefSeq" id="WP_092497103.1">
    <property type="nucleotide sequence ID" value="NZ_FNFV01000001.1"/>
</dbReference>
<dbReference type="InterPro" id="IPR005467">
    <property type="entry name" value="His_kinase_dom"/>
</dbReference>
<protein>
    <recommendedName>
        <fullName evidence="3">histidine kinase</fullName>
        <ecNumber evidence="3">2.7.13.3</ecNumber>
    </recommendedName>
</protein>
<dbReference type="SUPFAM" id="SSF52172">
    <property type="entry name" value="CheY-like"/>
    <property type="match status" value="1"/>
</dbReference>
<evidence type="ECO:0000259" key="17">
    <source>
        <dbReference type="PROSITE" id="PS50109"/>
    </source>
</evidence>
<organism evidence="19 20">
    <name type="scientific">Meinhardsimonia xiamenensis</name>
    <dbReference type="NCBI Taxonomy" id="990712"/>
    <lineage>
        <taxon>Bacteria</taxon>
        <taxon>Pseudomonadati</taxon>
        <taxon>Pseudomonadota</taxon>
        <taxon>Alphaproteobacteria</taxon>
        <taxon>Rhodobacterales</taxon>
        <taxon>Paracoccaceae</taxon>
        <taxon>Meinhardsimonia</taxon>
    </lineage>
</organism>
<sequence length="756" mass="82668">MDLADLLARERRARLAAERLLELKQAELFEANRKLAAHARHLSEEVIEKREEAQALRAQSEAARCELENMRGEVLIARRRLWESIDAISDGFAVFDPDNVMVAANAAFLAPFDGLESVGPGIAYDDLLRLAVEEGVVDIGSRRPAEWIETMRLRWREDRIAPITLRLYNGIYIRLTERRTPGGDTVLLALNITQTMRRERELNEARRRAEAASRAKSAFLANMSHELRTPMNGVLGMADLLADTALDDDQRLYVDTIRSSSEALLVLINDVLDYSKIEAERLVLHPEPFDLERCIQEVLVLMQATVQGRPVELGLDYDIFAPTGFIGDPGRIRQVLTNIIGNAVKFTEAGHVLVRVTGKPAGENEAFGLHITVEDTGVGIPPDKLEHIFGEFNQVEDERNRRFEGTGLGLAITRRLVTMMGGEIWVESAPGEGSVFGVKLMLPPARAERPEPLALPPWLGTVCLAGLGRLDAIIAERQLSALGAETRALRHWREAPANASRREDVLVLGIGTEEDAAAILSDLRQSGFAGHVVLCAPGEGTAPACNDARMSRLAAPLRRSALAELLASLPDPAENATSERAQDTPANGEEGRKPSAPPRAMRVLAAEDNATNRLVFERLVRRLDLDLTFACDGAEAVEKFESFRPDLVFMDISMPEVDGKEATRRIRAIEAREGLGRTPIVALTAHAMPGDAEEILAAGLDHYLTKPLRKPAIFEAIAAHCPPECRPPEPPAAPAGEDPPPPAVAHPTPPGPGLSP</sequence>
<evidence type="ECO:0000256" key="3">
    <source>
        <dbReference type="ARBA" id="ARBA00012438"/>
    </source>
</evidence>
<dbReference type="SUPFAM" id="SSF55874">
    <property type="entry name" value="ATPase domain of HSP90 chaperone/DNA topoisomerase II/histidine kinase"/>
    <property type="match status" value="1"/>
</dbReference>
<evidence type="ECO:0000259" key="18">
    <source>
        <dbReference type="PROSITE" id="PS50110"/>
    </source>
</evidence>
<feature type="modified residue" description="4-aspartylphosphate" evidence="14">
    <location>
        <position position="651"/>
    </location>
</feature>
<proteinExistence type="predicted"/>
<evidence type="ECO:0000256" key="13">
    <source>
        <dbReference type="ARBA" id="ARBA00023136"/>
    </source>
</evidence>
<feature type="region of interest" description="Disordered" evidence="16">
    <location>
        <begin position="721"/>
        <end position="756"/>
    </location>
</feature>
<dbReference type="Gene3D" id="3.40.50.2300">
    <property type="match status" value="1"/>
</dbReference>
<keyword evidence="15" id="KW-0175">Coiled coil</keyword>
<evidence type="ECO:0000256" key="16">
    <source>
        <dbReference type="SAM" id="MobiDB-lite"/>
    </source>
</evidence>
<dbReference type="OrthoDB" id="9801651at2"/>
<keyword evidence="11" id="KW-1133">Transmembrane helix</keyword>
<evidence type="ECO:0000256" key="6">
    <source>
        <dbReference type="ARBA" id="ARBA00022679"/>
    </source>
</evidence>
<dbReference type="FunFam" id="3.30.565.10:FF:000010">
    <property type="entry name" value="Sensor histidine kinase RcsC"/>
    <property type="match status" value="1"/>
</dbReference>
<keyword evidence="6" id="KW-0808">Transferase</keyword>
<keyword evidence="20" id="KW-1185">Reference proteome</keyword>
<keyword evidence="4" id="KW-1003">Cell membrane</keyword>
<dbReference type="Pfam" id="PF02518">
    <property type="entry name" value="HATPase_c"/>
    <property type="match status" value="1"/>
</dbReference>
<comment type="catalytic activity">
    <reaction evidence="1">
        <text>ATP + protein L-histidine = ADP + protein N-phospho-L-histidine.</text>
        <dbReference type="EC" id="2.7.13.3"/>
    </reaction>
</comment>
<dbReference type="STRING" id="990712.SAMN05216257_10193"/>
<feature type="region of interest" description="Disordered" evidence="16">
    <location>
        <begin position="569"/>
        <end position="598"/>
    </location>
</feature>
<evidence type="ECO:0000256" key="14">
    <source>
        <dbReference type="PROSITE-ProRule" id="PRU00169"/>
    </source>
</evidence>
<dbReference type="InterPro" id="IPR011006">
    <property type="entry name" value="CheY-like_superfamily"/>
</dbReference>
<name>A0A1G8XYZ8_9RHOB</name>
<dbReference type="GO" id="GO:0005524">
    <property type="term" value="F:ATP binding"/>
    <property type="evidence" value="ECO:0007669"/>
    <property type="project" value="UniProtKB-KW"/>
</dbReference>
<keyword evidence="13" id="KW-0472">Membrane</keyword>
<dbReference type="InterPro" id="IPR001789">
    <property type="entry name" value="Sig_transdc_resp-reg_receiver"/>
</dbReference>
<keyword evidence="8" id="KW-0547">Nucleotide-binding</keyword>
<evidence type="ECO:0000256" key="5">
    <source>
        <dbReference type="ARBA" id="ARBA00022553"/>
    </source>
</evidence>
<dbReference type="PROSITE" id="PS50110">
    <property type="entry name" value="RESPONSE_REGULATORY"/>
    <property type="match status" value="1"/>
</dbReference>
<dbReference type="Proteomes" id="UP000199328">
    <property type="component" value="Unassembled WGS sequence"/>
</dbReference>
<evidence type="ECO:0000256" key="15">
    <source>
        <dbReference type="SAM" id="Coils"/>
    </source>
</evidence>
<dbReference type="Pfam" id="PF00512">
    <property type="entry name" value="HisKA"/>
    <property type="match status" value="1"/>
</dbReference>